<protein>
    <submittedName>
        <fullName evidence="2">Uncharacterized protein</fullName>
    </submittedName>
</protein>
<dbReference type="AlphaFoldDB" id="G6E983"/>
<dbReference type="RefSeq" id="WP_007011819.1">
    <property type="nucleotide sequence ID" value="NZ_AGFM01000009.1"/>
</dbReference>
<feature type="region of interest" description="Disordered" evidence="1">
    <location>
        <begin position="1"/>
        <end position="22"/>
    </location>
</feature>
<evidence type="ECO:0000256" key="1">
    <source>
        <dbReference type="SAM" id="MobiDB-lite"/>
    </source>
</evidence>
<comment type="caution">
    <text evidence="2">The sequence shown here is derived from an EMBL/GenBank/DDBJ whole genome shotgun (WGS) entry which is preliminary data.</text>
</comment>
<keyword evidence="3" id="KW-1185">Reference proteome</keyword>
<feature type="compositionally biased region" description="Basic and acidic residues" evidence="1">
    <location>
        <begin position="34"/>
        <end position="44"/>
    </location>
</feature>
<dbReference type="PATRIC" id="fig|1088721.3.peg.894"/>
<dbReference type="EMBL" id="AGFM01000009">
    <property type="protein sequence ID" value="EHJ62307.1"/>
    <property type="molecule type" value="Genomic_DNA"/>
</dbReference>
<sequence length="54" mass="6377">MDTTKIGQEIPYRRKNDPRRTGSLIFDRERDDHVRDNEGGEEMKVWSGGHFKKS</sequence>
<feature type="region of interest" description="Disordered" evidence="1">
    <location>
        <begin position="34"/>
        <end position="54"/>
    </location>
</feature>
<evidence type="ECO:0000313" key="3">
    <source>
        <dbReference type="Proteomes" id="UP000004030"/>
    </source>
</evidence>
<feature type="compositionally biased region" description="Basic and acidic residues" evidence="1">
    <location>
        <begin position="11"/>
        <end position="22"/>
    </location>
</feature>
<gene>
    <name evidence="2" type="ORF">NSU_0904</name>
</gene>
<name>G6E983_9SPHN</name>
<organism evidence="2 3">
    <name type="scientific">Novosphingobium pentaromativorans US6-1</name>
    <dbReference type="NCBI Taxonomy" id="1088721"/>
    <lineage>
        <taxon>Bacteria</taxon>
        <taxon>Pseudomonadati</taxon>
        <taxon>Pseudomonadota</taxon>
        <taxon>Alphaproteobacteria</taxon>
        <taxon>Sphingomonadales</taxon>
        <taxon>Sphingomonadaceae</taxon>
        <taxon>Novosphingobium</taxon>
    </lineage>
</organism>
<dbReference type="Proteomes" id="UP000004030">
    <property type="component" value="Unassembled WGS sequence"/>
</dbReference>
<evidence type="ECO:0000313" key="2">
    <source>
        <dbReference type="EMBL" id="EHJ62307.1"/>
    </source>
</evidence>
<proteinExistence type="predicted"/>
<reference evidence="2 3" key="1">
    <citation type="journal article" date="2012" name="J. Bacteriol.">
        <title>Genome sequence of benzo(a)pyrene-degrading bacterium Novosphingobium pentaromativorans US6-1.</title>
        <authorList>
            <person name="Luo Y.R."/>
            <person name="Kang S.G."/>
            <person name="Kim S.J."/>
            <person name="Kim M.R."/>
            <person name="Li N."/>
            <person name="Lee J.H."/>
            <person name="Kwon K.K."/>
        </authorList>
    </citation>
    <scope>NUCLEOTIDE SEQUENCE [LARGE SCALE GENOMIC DNA]</scope>
    <source>
        <strain evidence="2 3">US6-1</strain>
    </source>
</reference>
<accession>G6E983</accession>